<dbReference type="Proteomes" id="UP000582487">
    <property type="component" value="Unassembled WGS sequence"/>
</dbReference>
<dbReference type="GeneID" id="61168352"/>
<evidence type="ECO:0000313" key="5">
    <source>
        <dbReference type="EMBL" id="STO17015.1"/>
    </source>
</evidence>
<reference evidence="7 8" key="3">
    <citation type="submission" date="2020-04" db="EMBL/GenBank/DDBJ databases">
        <title>Antimicrobial susceptibility and clonality of vaginal-derived multi-drug resistant Mobiluncus isolates in China.</title>
        <authorList>
            <person name="Zhang X."/>
        </authorList>
    </citation>
    <scope>NUCLEOTIDE SEQUENCE [LARGE SCALE GENOMIC DNA]</scope>
    <source>
        <strain evidence="4 7">12</strain>
        <strain evidence="2 8">13</strain>
        <strain evidence="3 9">7</strain>
    </source>
</reference>
<evidence type="ECO:0000313" key="8">
    <source>
        <dbReference type="Proteomes" id="UP000578252"/>
    </source>
</evidence>
<evidence type="ECO:0000313" key="7">
    <source>
        <dbReference type="Proteomes" id="UP000575397"/>
    </source>
</evidence>
<dbReference type="AlphaFoldDB" id="A0A2J9KS27"/>
<reference evidence="1 10" key="2">
    <citation type="submission" date="2019-08" db="EMBL/GenBank/DDBJ databases">
        <title>Comparison of rpoB and gyrB Sequences from Mobiluncus Species and Development of a Multiplex PCR Method for Clinical Detection of Mobiluncus curtisii and Mobiluncus mulieris.</title>
        <authorList>
            <person name="Yang L."/>
            <person name="Shen Y."/>
            <person name="Xu G."/>
            <person name="Shu L.-B."/>
            <person name="Hu J."/>
            <person name="Zhang R."/>
            <person name="Wang Y."/>
            <person name="Zhou H.-W."/>
            <person name="Zhang X."/>
        </authorList>
    </citation>
    <scope>NUCLEOTIDE SEQUENCE [LARGE SCALE GENOMIC DNA]</scope>
    <source>
        <strain evidence="1 10">M26</strain>
    </source>
</reference>
<evidence type="ECO:0000313" key="3">
    <source>
        <dbReference type="EMBL" id="NMW92832.1"/>
    </source>
</evidence>
<dbReference type="Proteomes" id="UP000578252">
    <property type="component" value="Unassembled WGS sequence"/>
</dbReference>
<organism evidence="2 8">
    <name type="scientific">Mobiluncus mulieris</name>
    <dbReference type="NCBI Taxonomy" id="2052"/>
    <lineage>
        <taxon>Bacteria</taxon>
        <taxon>Bacillati</taxon>
        <taxon>Actinomycetota</taxon>
        <taxon>Actinomycetes</taxon>
        <taxon>Actinomycetales</taxon>
        <taxon>Actinomycetaceae</taxon>
        <taxon>Mobiluncus</taxon>
    </lineage>
</organism>
<dbReference type="EMBL" id="JABCUR010000007">
    <property type="protein sequence ID" value="NMW65544.1"/>
    <property type="molecule type" value="Genomic_DNA"/>
</dbReference>
<accession>A0A2J9KS27</accession>
<dbReference type="InterPro" id="IPR019660">
    <property type="entry name" value="Put_sensory_transdc_reg_YbjN"/>
</dbReference>
<gene>
    <name evidence="1" type="ORF">FYZ43_07640</name>
    <name evidence="3" type="ORF">HHJ74_03825</name>
    <name evidence="4" type="ORF">HHJ77_00275</name>
    <name evidence="2" type="ORF">HHJ78_08440</name>
    <name evidence="5" type="ORF">NCTC11819_01598</name>
</gene>
<dbReference type="OrthoDB" id="3256964at2"/>
<evidence type="ECO:0000313" key="10">
    <source>
        <dbReference type="Proteomes" id="UP001209486"/>
    </source>
</evidence>
<protein>
    <submittedName>
        <fullName evidence="2">YbjN domain-containing protein</fullName>
    </submittedName>
</protein>
<dbReference type="Proteomes" id="UP001209486">
    <property type="component" value="Unassembled WGS sequence"/>
</dbReference>
<dbReference type="RefSeq" id="WP_004011934.1">
    <property type="nucleotide sequence ID" value="NZ_CAMPNB010000004.1"/>
</dbReference>
<proteinExistence type="predicted"/>
<dbReference type="EMBL" id="VSZY01000012">
    <property type="protein sequence ID" value="MCU9969264.1"/>
    <property type="molecule type" value="Genomic_DNA"/>
</dbReference>
<evidence type="ECO:0000313" key="1">
    <source>
        <dbReference type="EMBL" id="MCU9969264.1"/>
    </source>
</evidence>
<reference evidence="5 6" key="1">
    <citation type="submission" date="2018-06" db="EMBL/GenBank/DDBJ databases">
        <authorList>
            <consortium name="Pathogen Informatics"/>
            <person name="Doyle S."/>
        </authorList>
    </citation>
    <scope>NUCLEOTIDE SEQUENCE [LARGE SCALE GENOMIC DNA]</scope>
    <source>
        <strain evidence="5 6">NCTC11819</strain>
    </source>
</reference>
<dbReference type="Proteomes" id="UP000575397">
    <property type="component" value="Unassembled WGS sequence"/>
</dbReference>
<dbReference type="Proteomes" id="UP000255284">
    <property type="component" value="Unassembled WGS sequence"/>
</dbReference>
<evidence type="ECO:0000313" key="2">
    <source>
        <dbReference type="EMBL" id="NMW65544.1"/>
    </source>
</evidence>
<dbReference type="Pfam" id="PF10722">
    <property type="entry name" value="YbjN"/>
    <property type="match status" value="1"/>
</dbReference>
<dbReference type="EMBL" id="JABCUS010000001">
    <property type="protein sequence ID" value="NMX02408.1"/>
    <property type="molecule type" value="Genomic_DNA"/>
</dbReference>
<dbReference type="EMBL" id="JABCUV010000003">
    <property type="protein sequence ID" value="NMW92832.1"/>
    <property type="molecule type" value="Genomic_DNA"/>
</dbReference>
<sequence length="161" mass="18823">MADYEEYFQSLERNIVSPLNRARVKKILERNGWSYQVGNEGDIAGAWENGIYHFEVTGNRDSVLCVRGTWRGKLELDDFMLVNSLCNRWNTEYYWPKTYARVTDNRELFVHTELPISYHAGLTDSQLDEHLHCALESSEDFFEKLGEKFPQFDEGTPDEEA</sequence>
<dbReference type="CDD" id="cd17511">
    <property type="entry name" value="YbjN_AmyR-like"/>
    <property type="match status" value="1"/>
</dbReference>
<dbReference type="EMBL" id="UGGQ01000006">
    <property type="protein sequence ID" value="STO17015.1"/>
    <property type="molecule type" value="Genomic_DNA"/>
</dbReference>
<name>A0A2J9KS27_9ACTO</name>
<evidence type="ECO:0000313" key="6">
    <source>
        <dbReference type="Proteomes" id="UP000255284"/>
    </source>
</evidence>
<comment type="caution">
    <text evidence="2">The sequence shown here is derived from an EMBL/GenBank/DDBJ whole genome shotgun (WGS) entry which is preliminary data.</text>
</comment>
<evidence type="ECO:0000313" key="9">
    <source>
        <dbReference type="Proteomes" id="UP000582487"/>
    </source>
</evidence>
<evidence type="ECO:0000313" key="4">
    <source>
        <dbReference type="EMBL" id="NMX02408.1"/>
    </source>
</evidence>